<dbReference type="STRING" id="39482.ERS852491_04060"/>
<sequence length="292" mass="33884">MNDKLESLFSAHYGDRNFLNRNCQHYYCDVLSIASAGESTEYLSSPFCHSHHAYEFMIPYSPLPLIIYEDAVYIGEAGCVYPVQSGRMHAYRYRNSSIAHNNIVIEKDFFEQILQEKGCYGKEFDMSFELTKEAGTYIRYFKEEFSKQNDRDFSKLIHLSALIASVFTDCEFSKKRDRLKAPPQYQKGIYQIVSYMNQHYADDLQVETLAAMCGLSRTYFITAFKKAVGETPYNYLLKLRIAKSQLLLENPNYSIKEIALLCGFQKPNTFSSLFRNYTGMTPTEYKQKLLLP</sequence>
<keyword evidence="1" id="KW-0805">Transcription regulation</keyword>
<evidence type="ECO:0000256" key="3">
    <source>
        <dbReference type="ARBA" id="ARBA00023163"/>
    </source>
</evidence>
<dbReference type="PROSITE" id="PS00041">
    <property type="entry name" value="HTH_ARAC_FAMILY_1"/>
    <property type="match status" value="1"/>
</dbReference>
<dbReference type="PROSITE" id="PS01124">
    <property type="entry name" value="HTH_ARAC_FAMILY_2"/>
    <property type="match status" value="1"/>
</dbReference>
<dbReference type="Pfam" id="PF12833">
    <property type="entry name" value="HTH_18"/>
    <property type="match status" value="1"/>
</dbReference>
<dbReference type="InterPro" id="IPR018060">
    <property type="entry name" value="HTH_AraC"/>
</dbReference>
<evidence type="ECO:0000256" key="2">
    <source>
        <dbReference type="ARBA" id="ARBA00023125"/>
    </source>
</evidence>
<evidence type="ECO:0000313" key="5">
    <source>
        <dbReference type="EMBL" id="CUP03291.1"/>
    </source>
</evidence>
<feature type="domain" description="HTH araC/xylS-type" evidence="4">
    <location>
        <begin position="190"/>
        <end position="288"/>
    </location>
</feature>
<dbReference type="SUPFAM" id="SSF46689">
    <property type="entry name" value="Homeodomain-like"/>
    <property type="match status" value="2"/>
</dbReference>
<dbReference type="Gene3D" id="1.10.10.60">
    <property type="entry name" value="Homeodomain-like"/>
    <property type="match status" value="2"/>
</dbReference>
<dbReference type="GO" id="GO:0003700">
    <property type="term" value="F:DNA-binding transcription factor activity"/>
    <property type="evidence" value="ECO:0007669"/>
    <property type="project" value="InterPro"/>
</dbReference>
<dbReference type="PRINTS" id="PR00032">
    <property type="entry name" value="HTHARAC"/>
</dbReference>
<keyword evidence="3" id="KW-0804">Transcription</keyword>
<organism evidence="5 6">
    <name type="scientific">Faecalicatena contorta</name>
    <dbReference type="NCBI Taxonomy" id="39482"/>
    <lineage>
        <taxon>Bacteria</taxon>
        <taxon>Bacillati</taxon>
        <taxon>Bacillota</taxon>
        <taxon>Clostridia</taxon>
        <taxon>Lachnospirales</taxon>
        <taxon>Lachnospiraceae</taxon>
        <taxon>Faecalicatena</taxon>
    </lineage>
</organism>
<dbReference type="SMART" id="SM00342">
    <property type="entry name" value="HTH_ARAC"/>
    <property type="match status" value="1"/>
</dbReference>
<evidence type="ECO:0000259" key="4">
    <source>
        <dbReference type="PROSITE" id="PS01124"/>
    </source>
</evidence>
<evidence type="ECO:0000256" key="1">
    <source>
        <dbReference type="ARBA" id="ARBA00023015"/>
    </source>
</evidence>
<dbReference type="InterPro" id="IPR018062">
    <property type="entry name" value="HTH_AraC-typ_CS"/>
</dbReference>
<dbReference type="OrthoDB" id="9813413at2"/>
<gene>
    <name evidence="5" type="primary">rhaS_8</name>
    <name evidence="5" type="ORF">ERS852491_04060</name>
</gene>
<dbReference type="InterPro" id="IPR009057">
    <property type="entry name" value="Homeodomain-like_sf"/>
</dbReference>
<proteinExistence type="predicted"/>
<accession>A0A174JXE8</accession>
<dbReference type="AlphaFoldDB" id="A0A174JXE8"/>
<dbReference type="Proteomes" id="UP000095544">
    <property type="component" value="Unassembled WGS sequence"/>
</dbReference>
<name>A0A174JXE8_9FIRM</name>
<dbReference type="EMBL" id="CYZU01000051">
    <property type="protein sequence ID" value="CUP03291.1"/>
    <property type="molecule type" value="Genomic_DNA"/>
</dbReference>
<dbReference type="PANTHER" id="PTHR43280:SF28">
    <property type="entry name" value="HTH-TYPE TRANSCRIPTIONAL ACTIVATOR RHAS"/>
    <property type="match status" value="1"/>
</dbReference>
<dbReference type="PANTHER" id="PTHR43280">
    <property type="entry name" value="ARAC-FAMILY TRANSCRIPTIONAL REGULATOR"/>
    <property type="match status" value="1"/>
</dbReference>
<dbReference type="InterPro" id="IPR020449">
    <property type="entry name" value="Tscrpt_reg_AraC-type_HTH"/>
</dbReference>
<dbReference type="GO" id="GO:0043565">
    <property type="term" value="F:sequence-specific DNA binding"/>
    <property type="evidence" value="ECO:0007669"/>
    <property type="project" value="InterPro"/>
</dbReference>
<dbReference type="RefSeq" id="WP_055154818.1">
    <property type="nucleotide sequence ID" value="NZ_CYZU01000051.1"/>
</dbReference>
<evidence type="ECO:0000313" key="6">
    <source>
        <dbReference type="Proteomes" id="UP000095544"/>
    </source>
</evidence>
<protein>
    <submittedName>
        <fullName evidence="5">L-rhamnose operon regulatory protein rhaS</fullName>
    </submittedName>
</protein>
<keyword evidence="2" id="KW-0238">DNA-binding</keyword>
<reference evidence="5 6" key="1">
    <citation type="submission" date="2015-09" db="EMBL/GenBank/DDBJ databases">
        <authorList>
            <consortium name="Pathogen Informatics"/>
        </authorList>
    </citation>
    <scope>NUCLEOTIDE SEQUENCE [LARGE SCALE GENOMIC DNA]</scope>
    <source>
        <strain evidence="5 6">2789STDY5834876</strain>
    </source>
</reference>